<protein>
    <submittedName>
        <fullName evidence="1">Uncharacterized protein</fullName>
    </submittedName>
</protein>
<reference evidence="1" key="1">
    <citation type="journal article" date="2020" name="Nat. Commun.">
        <title>Large-scale genome sequencing of mycorrhizal fungi provides insights into the early evolution of symbiotic traits.</title>
        <authorList>
            <person name="Miyauchi S."/>
            <person name="Kiss E."/>
            <person name="Kuo A."/>
            <person name="Drula E."/>
            <person name="Kohler A."/>
            <person name="Sanchez-Garcia M."/>
            <person name="Morin E."/>
            <person name="Andreopoulos B."/>
            <person name="Barry K.W."/>
            <person name="Bonito G."/>
            <person name="Buee M."/>
            <person name="Carver A."/>
            <person name="Chen C."/>
            <person name="Cichocki N."/>
            <person name="Clum A."/>
            <person name="Culley D."/>
            <person name="Crous P.W."/>
            <person name="Fauchery L."/>
            <person name="Girlanda M."/>
            <person name="Hayes R.D."/>
            <person name="Keri Z."/>
            <person name="LaButti K."/>
            <person name="Lipzen A."/>
            <person name="Lombard V."/>
            <person name="Magnuson J."/>
            <person name="Maillard F."/>
            <person name="Murat C."/>
            <person name="Nolan M."/>
            <person name="Ohm R.A."/>
            <person name="Pangilinan J."/>
            <person name="Pereira M.F."/>
            <person name="Perotto S."/>
            <person name="Peter M."/>
            <person name="Pfister S."/>
            <person name="Riley R."/>
            <person name="Sitrit Y."/>
            <person name="Stielow J.B."/>
            <person name="Szollosi G."/>
            <person name="Zifcakova L."/>
            <person name="Stursova M."/>
            <person name="Spatafora J.W."/>
            <person name="Tedersoo L."/>
            <person name="Vaario L.M."/>
            <person name="Yamada A."/>
            <person name="Yan M."/>
            <person name="Wang P."/>
            <person name="Xu J."/>
            <person name="Bruns T."/>
            <person name="Baldrian P."/>
            <person name="Vilgalys R."/>
            <person name="Dunand C."/>
            <person name="Henrissat B."/>
            <person name="Grigoriev I.V."/>
            <person name="Hibbett D."/>
            <person name="Nagy L.G."/>
            <person name="Martin F.M."/>
        </authorList>
    </citation>
    <scope>NUCLEOTIDE SEQUENCE</scope>
    <source>
        <strain evidence="1">UH-Tt-Lm1</strain>
    </source>
</reference>
<dbReference type="EMBL" id="WIUZ02000005">
    <property type="protein sequence ID" value="KAF9787402.1"/>
    <property type="molecule type" value="Genomic_DNA"/>
</dbReference>
<name>A0A9P6HHP4_9AGAM</name>
<dbReference type="Proteomes" id="UP000736335">
    <property type="component" value="Unassembled WGS sequence"/>
</dbReference>
<gene>
    <name evidence="1" type="ORF">BJ322DRAFT_1003919</name>
</gene>
<evidence type="ECO:0000313" key="1">
    <source>
        <dbReference type="EMBL" id="KAF9787402.1"/>
    </source>
</evidence>
<keyword evidence="2" id="KW-1185">Reference proteome</keyword>
<organism evidence="1 2">
    <name type="scientific">Thelephora terrestris</name>
    <dbReference type="NCBI Taxonomy" id="56493"/>
    <lineage>
        <taxon>Eukaryota</taxon>
        <taxon>Fungi</taxon>
        <taxon>Dikarya</taxon>
        <taxon>Basidiomycota</taxon>
        <taxon>Agaricomycotina</taxon>
        <taxon>Agaricomycetes</taxon>
        <taxon>Thelephorales</taxon>
        <taxon>Thelephoraceae</taxon>
        <taxon>Thelephora</taxon>
    </lineage>
</organism>
<comment type="caution">
    <text evidence="1">The sequence shown here is derived from an EMBL/GenBank/DDBJ whole genome shotgun (WGS) entry which is preliminary data.</text>
</comment>
<dbReference type="AlphaFoldDB" id="A0A9P6HHP4"/>
<dbReference type="OrthoDB" id="3066350at2759"/>
<accession>A0A9P6HHP4</accession>
<feature type="non-terminal residue" evidence="1">
    <location>
        <position position="1"/>
    </location>
</feature>
<sequence>SLPTAKRPIEISQWSSRARPANIPDYMAGGRTFVGFVDSVFTWWASIQPLWRNFKRGQVSRVVNGGWEVLHSPHINGILNVVMLAYWWVKILEEHEPKDGVRADYESFAADVAWVLSNLPN</sequence>
<evidence type="ECO:0000313" key="2">
    <source>
        <dbReference type="Proteomes" id="UP000736335"/>
    </source>
</evidence>
<proteinExistence type="predicted"/>
<reference evidence="1" key="2">
    <citation type="submission" date="2020-11" db="EMBL/GenBank/DDBJ databases">
        <authorList>
            <consortium name="DOE Joint Genome Institute"/>
            <person name="Kuo A."/>
            <person name="Miyauchi S."/>
            <person name="Kiss E."/>
            <person name="Drula E."/>
            <person name="Kohler A."/>
            <person name="Sanchez-Garcia M."/>
            <person name="Andreopoulos B."/>
            <person name="Barry K.W."/>
            <person name="Bonito G."/>
            <person name="Buee M."/>
            <person name="Carver A."/>
            <person name="Chen C."/>
            <person name="Cichocki N."/>
            <person name="Clum A."/>
            <person name="Culley D."/>
            <person name="Crous P.W."/>
            <person name="Fauchery L."/>
            <person name="Girlanda M."/>
            <person name="Hayes R."/>
            <person name="Keri Z."/>
            <person name="Labutti K."/>
            <person name="Lipzen A."/>
            <person name="Lombard V."/>
            <person name="Magnuson J."/>
            <person name="Maillard F."/>
            <person name="Morin E."/>
            <person name="Murat C."/>
            <person name="Nolan M."/>
            <person name="Ohm R."/>
            <person name="Pangilinan J."/>
            <person name="Pereira M."/>
            <person name="Perotto S."/>
            <person name="Peter M."/>
            <person name="Riley R."/>
            <person name="Sitrit Y."/>
            <person name="Stielow B."/>
            <person name="Szollosi G."/>
            <person name="Zifcakova L."/>
            <person name="Stursova M."/>
            <person name="Spatafora J.W."/>
            <person name="Tedersoo L."/>
            <person name="Vaario L.-M."/>
            <person name="Yamada A."/>
            <person name="Yan M."/>
            <person name="Wang P."/>
            <person name="Xu J."/>
            <person name="Bruns T."/>
            <person name="Baldrian P."/>
            <person name="Vilgalys R."/>
            <person name="Henrissat B."/>
            <person name="Grigoriev I.V."/>
            <person name="Hibbett D."/>
            <person name="Nagy L.G."/>
            <person name="Martin F.M."/>
        </authorList>
    </citation>
    <scope>NUCLEOTIDE SEQUENCE</scope>
    <source>
        <strain evidence="1">UH-Tt-Lm1</strain>
    </source>
</reference>